<dbReference type="GO" id="GO:0006952">
    <property type="term" value="P:defense response"/>
    <property type="evidence" value="ECO:0007669"/>
    <property type="project" value="UniProtKB-KW"/>
</dbReference>
<evidence type="ECO:0000259" key="7">
    <source>
        <dbReference type="Pfam" id="PF23247"/>
    </source>
</evidence>
<dbReference type="InterPro" id="IPR050905">
    <property type="entry name" value="Plant_NBS-LRR"/>
</dbReference>
<dbReference type="Proteomes" id="UP001279734">
    <property type="component" value="Unassembled WGS sequence"/>
</dbReference>
<feature type="domain" description="Disease resistance protein winged helix" evidence="8">
    <location>
        <begin position="416"/>
        <end position="484"/>
    </location>
</feature>
<dbReference type="InterPro" id="IPR027417">
    <property type="entry name" value="P-loop_NTPase"/>
</dbReference>
<evidence type="ECO:0000259" key="6">
    <source>
        <dbReference type="Pfam" id="PF00931"/>
    </source>
</evidence>
<dbReference type="GO" id="GO:0005524">
    <property type="term" value="F:ATP binding"/>
    <property type="evidence" value="ECO:0007669"/>
    <property type="project" value="UniProtKB-KW"/>
</dbReference>
<reference evidence="9" key="1">
    <citation type="submission" date="2023-05" db="EMBL/GenBank/DDBJ databases">
        <title>Nepenthes gracilis genome sequencing.</title>
        <authorList>
            <person name="Fukushima K."/>
        </authorList>
    </citation>
    <scope>NUCLEOTIDE SEQUENCE</scope>
    <source>
        <strain evidence="9">SING2019-196</strain>
    </source>
</reference>
<dbReference type="InterPro" id="IPR042197">
    <property type="entry name" value="Apaf_helical"/>
</dbReference>
<dbReference type="FunFam" id="1.10.10.10:FF:000322">
    <property type="entry name" value="Probable disease resistance protein At1g63360"/>
    <property type="match status" value="1"/>
</dbReference>
<dbReference type="Pfam" id="PF00931">
    <property type="entry name" value="NB-ARC"/>
    <property type="match status" value="1"/>
</dbReference>
<keyword evidence="5" id="KW-0067">ATP-binding</keyword>
<organism evidence="9 10">
    <name type="scientific">Nepenthes gracilis</name>
    <name type="common">Slender pitcher plant</name>
    <dbReference type="NCBI Taxonomy" id="150966"/>
    <lineage>
        <taxon>Eukaryota</taxon>
        <taxon>Viridiplantae</taxon>
        <taxon>Streptophyta</taxon>
        <taxon>Embryophyta</taxon>
        <taxon>Tracheophyta</taxon>
        <taxon>Spermatophyta</taxon>
        <taxon>Magnoliopsida</taxon>
        <taxon>eudicotyledons</taxon>
        <taxon>Gunneridae</taxon>
        <taxon>Pentapetalae</taxon>
        <taxon>Caryophyllales</taxon>
        <taxon>Nepenthaceae</taxon>
        <taxon>Nepenthes</taxon>
    </lineage>
</organism>
<dbReference type="SUPFAM" id="SSF52058">
    <property type="entry name" value="L domain-like"/>
    <property type="match status" value="1"/>
</dbReference>
<evidence type="ECO:0000256" key="4">
    <source>
        <dbReference type="ARBA" id="ARBA00022821"/>
    </source>
</evidence>
<dbReference type="Gene3D" id="3.80.10.10">
    <property type="entry name" value="Ribonuclease Inhibitor"/>
    <property type="match status" value="2"/>
</dbReference>
<dbReference type="InterPro" id="IPR058922">
    <property type="entry name" value="WHD_DRP"/>
</dbReference>
<sequence length="916" mass="102633">MGNIFSCSVSLDSVISQTCNHIALQVSHITSLADRLRTLRTALQELVAARDDVQRRVDIAERGGHLKRLDQVQVWLSAMDALITEVHALIEAATQENNNKCLGGCCPRNCTSTYKLGKKMAKKKEQILALISNGQFDAIAERLPLVPVNIRPSEPLVGFESLSERVWRFLEDEQVAIIGLYGMGGVGKTALLTQIHNTLASSPHDFDHLIWANVSRNQSLQGIQEKIGKKIGLDEPAWASKSMEEKYEDISRVLHGKKFVLLLDNLWERLDLSKAGVPLPSEQNGSKIVFTTRSEIVCAQMDAQKKIKLECLGPTEAWELFQKKVGDDSINRHPDIPELAEIVAKECGGLPLALITLGRATACKKSPQEWSHVITTLKKSASEFPGMDVAVLPLLKFSYDSLPRETLKTCLLRLALYPENAAINQRRLIGQWFEEGLLGEHVGIEEFENHGYDLIGTLISMCLLEVVPEDDKRVRLHDVIRDMVLWVACACGKEKEKYLVEAGLGLTEVPGAGKWRLAKVISLTNNNIEGVTEEPSCPNLEALYLGHNCLKEIAHGFFQFMPILRVLDLSHNESLTELPSDICTLISLEYLNLEFTGIRQLPFELRNLAQLKVLDLTCTTQLDVIPHRVISSLSNLQSLRMGGCGSTHQSVENNILKDGNESLIEELGCLRHLIAVDLTVKSITALRRFLSIEKLVVCTRVLFIEHIKGGLTCLNISFIEISRHLKWLCINDCENLQVLSVNDNATERIEEFPPGSLHPSRMRKIPCFKNLLVIDIRRCPSLKNLNMVTFAPNLEQIQIWFCDGMENVIGHDDEPLLGEAHNRESQTQLSNLRELWLVGLPQLKSIYSGTLPFPCLNKALIINCPNLKRLPVDSSRPDSKIKVWAEEGWWNELQWDNEAAATAFVPQFDIATFLKV</sequence>
<dbReference type="InterPro" id="IPR002182">
    <property type="entry name" value="NB-ARC"/>
</dbReference>
<dbReference type="InterPro" id="IPR057135">
    <property type="entry name" value="At4g27190-like_LRR"/>
</dbReference>
<dbReference type="Pfam" id="PF23559">
    <property type="entry name" value="WHD_DRP"/>
    <property type="match status" value="1"/>
</dbReference>
<evidence type="ECO:0000259" key="8">
    <source>
        <dbReference type="Pfam" id="PF23559"/>
    </source>
</evidence>
<dbReference type="InterPro" id="IPR036388">
    <property type="entry name" value="WH-like_DNA-bd_sf"/>
</dbReference>
<dbReference type="InterPro" id="IPR032675">
    <property type="entry name" value="LRR_dom_sf"/>
</dbReference>
<keyword evidence="3" id="KW-0677">Repeat</keyword>
<keyword evidence="5" id="KW-0547">Nucleotide-binding</keyword>
<evidence type="ECO:0000256" key="2">
    <source>
        <dbReference type="ARBA" id="ARBA00022614"/>
    </source>
</evidence>
<keyword evidence="4" id="KW-0611">Plant defense</keyword>
<feature type="domain" description="Disease resistance protein At4g27190-like leucine-rich repeats" evidence="7">
    <location>
        <begin position="766"/>
        <end position="870"/>
    </location>
</feature>
<accession>A0AAD3RYI3</accession>
<dbReference type="PRINTS" id="PR00364">
    <property type="entry name" value="DISEASERSIST"/>
</dbReference>
<comment type="caution">
    <text evidence="9">The sequence shown here is derived from an EMBL/GenBank/DDBJ whole genome shotgun (WGS) entry which is preliminary data.</text>
</comment>
<dbReference type="AlphaFoldDB" id="A0AAD3RYI3"/>
<keyword evidence="2" id="KW-0433">Leucine-rich repeat</keyword>
<dbReference type="GO" id="GO:0043531">
    <property type="term" value="F:ADP binding"/>
    <property type="evidence" value="ECO:0007669"/>
    <property type="project" value="InterPro"/>
</dbReference>
<dbReference type="Pfam" id="PF13855">
    <property type="entry name" value="LRR_8"/>
    <property type="match status" value="1"/>
</dbReference>
<feature type="domain" description="NB-ARC" evidence="6">
    <location>
        <begin position="160"/>
        <end position="328"/>
    </location>
</feature>
<dbReference type="PANTHER" id="PTHR33463:SF220">
    <property type="entry name" value="NB-ARC DOMAIN-CONTAINING PROTEIN"/>
    <property type="match status" value="1"/>
</dbReference>
<dbReference type="Gene3D" id="1.10.10.10">
    <property type="entry name" value="Winged helix-like DNA-binding domain superfamily/Winged helix DNA-binding domain"/>
    <property type="match status" value="1"/>
</dbReference>
<keyword evidence="10" id="KW-1185">Reference proteome</keyword>
<dbReference type="InterPro" id="IPR003591">
    <property type="entry name" value="Leu-rich_rpt_typical-subtyp"/>
</dbReference>
<evidence type="ECO:0000313" key="9">
    <source>
        <dbReference type="EMBL" id="GMH01086.1"/>
    </source>
</evidence>
<dbReference type="Gene3D" id="3.40.50.300">
    <property type="entry name" value="P-loop containing nucleotide triphosphate hydrolases"/>
    <property type="match status" value="1"/>
</dbReference>
<dbReference type="PANTHER" id="PTHR33463">
    <property type="entry name" value="NB-ARC DOMAIN-CONTAINING PROTEIN-RELATED"/>
    <property type="match status" value="1"/>
</dbReference>
<evidence type="ECO:0000256" key="1">
    <source>
        <dbReference type="ARBA" id="ARBA00008894"/>
    </source>
</evidence>
<evidence type="ECO:0000313" key="10">
    <source>
        <dbReference type="Proteomes" id="UP001279734"/>
    </source>
</evidence>
<dbReference type="Pfam" id="PF23247">
    <property type="entry name" value="LRR_RPS2"/>
    <property type="match status" value="1"/>
</dbReference>
<gene>
    <name evidence="9" type="ORF">Nepgr_002925</name>
</gene>
<dbReference type="InterPro" id="IPR001611">
    <property type="entry name" value="Leu-rich_rpt"/>
</dbReference>
<dbReference type="SMART" id="SM00369">
    <property type="entry name" value="LRR_TYP"/>
    <property type="match status" value="2"/>
</dbReference>
<evidence type="ECO:0000256" key="3">
    <source>
        <dbReference type="ARBA" id="ARBA00022737"/>
    </source>
</evidence>
<dbReference type="FunFam" id="1.10.8.430:FF:000003">
    <property type="entry name" value="Probable disease resistance protein At5g66910"/>
    <property type="match status" value="1"/>
</dbReference>
<name>A0AAD3RYI3_NEPGR</name>
<dbReference type="SUPFAM" id="SSF52540">
    <property type="entry name" value="P-loop containing nucleoside triphosphate hydrolases"/>
    <property type="match status" value="1"/>
</dbReference>
<evidence type="ECO:0000256" key="5">
    <source>
        <dbReference type="ARBA" id="ARBA00022840"/>
    </source>
</evidence>
<protein>
    <submittedName>
        <fullName evidence="9">Uncharacterized protein</fullName>
    </submittedName>
</protein>
<dbReference type="EMBL" id="BSYO01000002">
    <property type="protein sequence ID" value="GMH01086.1"/>
    <property type="molecule type" value="Genomic_DNA"/>
</dbReference>
<comment type="similarity">
    <text evidence="1">Belongs to the disease resistance NB-LRR family.</text>
</comment>
<proteinExistence type="inferred from homology"/>
<dbReference type="Gene3D" id="1.10.8.430">
    <property type="entry name" value="Helical domain of apoptotic protease-activating factors"/>
    <property type="match status" value="1"/>
</dbReference>
<dbReference type="FunFam" id="3.40.50.300:FF:001091">
    <property type="entry name" value="Probable disease resistance protein At1g61300"/>
    <property type="match status" value="1"/>
</dbReference>